<dbReference type="Gene3D" id="1.10.10.10">
    <property type="entry name" value="Winged helix-like DNA-binding domain superfamily/Winged helix DNA-binding domain"/>
    <property type="match status" value="1"/>
</dbReference>
<accession>A0ABW3MYB7</accession>
<dbReference type="InterPro" id="IPR050707">
    <property type="entry name" value="HTH_MetabolicPath_Reg"/>
</dbReference>
<feature type="domain" description="HTH iclR-type" evidence="5">
    <location>
        <begin position="34"/>
        <end position="95"/>
    </location>
</feature>
<protein>
    <submittedName>
        <fullName evidence="7">IclR family transcriptional regulator</fullName>
    </submittedName>
</protein>
<reference evidence="8" key="1">
    <citation type="journal article" date="2019" name="Int. J. Syst. Evol. Microbiol.">
        <title>The Global Catalogue of Microorganisms (GCM) 10K type strain sequencing project: providing services to taxonomists for standard genome sequencing and annotation.</title>
        <authorList>
            <consortium name="The Broad Institute Genomics Platform"/>
            <consortium name="The Broad Institute Genome Sequencing Center for Infectious Disease"/>
            <person name="Wu L."/>
            <person name="Ma J."/>
        </authorList>
    </citation>
    <scope>NUCLEOTIDE SEQUENCE [LARGE SCALE GENOMIC DNA]</scope>
    <source>
        <strain evidence="8">CCUG 57508</strain>
    </source>
</reference>
<dbReference type="PANTHER" id="PTHR30136">
    <property type="entry name" value="HELIX-TURN-HELIX TRANSCRIPTIONAL REGULATOR, ICLR FAMILY"/>
    <property type="match status" value="1"/>
</dbReference>
<sequence length="277" mass="29388">MPARTSISSAASSARSSAASSAKASGTTRSTGGVQSLDRAFAILETIADAGGVISLSQLASDTRLPLPTIHRLVRTLVDLGYVRQEPSRQYSLGPRLIRLGELTSRRLATWARPHLADVVAKVGESVNLAVLDGDQIVYVGQVMPSQNSMRMFTEVGRRVNPHTTAVGKAILANVDAAQVRALLARTGMDARTEHSITTPDAFIEELERTRERGYALDNEEQELGVRCVAVAVPGEHRLALSISGPQPRMGDGMIAKAVGPLHAAADAVAAELDEHA</sequence>
<dbReference type="PROSITE" id="PS51078">
    <property type="entry name" value="ICLR_ED"/>
    <property type="match status" value="1"/>
</dbReference>
<dbReference type="SUPFAM" id="SSF46785">
    <property type="entry name" value="Winged helix' DNA-binding domain"/>
    <property type="match status" value="1"/>
</dbReference>
<proteinExistence type="predicted"/>
<feature type="domain" description="IclR-ED" evidence="6">
    <location>
        <begin position="96"/>
        <end position="275"/>
    </location>
</feature>
<evidence type="ECO:0000256" key="1">
    <source>
        <dbReference type="ARBA" id="ARBA00023015"/>
    </source>
</evidence>
<evidence type="ECO:0000259" key="6">
    <source>
        <dbReference type="PROSITE" id="PS51078"/>
    </source>
</evidence>
<feature type="region of interest" description="Disordered" evidence="4">
    <location>
        <begin position="1"/>
        <end position="32"/>
    </location>
</feature>
<dbReference type="Pfam" id="PF01614">
    <property type="entry name" value="IclR_C"/>
    <property type="match status" value="1"/>
</dbReference>
<keyword evidence="1" id="KW-0805">Transcription regulation</keyword>
<dbReference type="InterPro" id="IPR005471">
    <property type="entry name" value="Tscrpt_reg_IclR_N"/>
</dbReference>
<comment type="caution">
    <text evidence="7">The sequence shown here is derived from an EMBL/GenBank/DDBJ whole genome shotgun (WGS) entry which is preliminary data.</text>
</comment>
<keyword evidence="3" id="KW-0804">Transcription</keyword>
<evidence type="ECO:0000256" key="2">
    <source>
        <dbReference type="ARBA" id="ARBA00023125"/>
    </source>
</evidence>
<keyword evidence="2" id="KW-0238">DNA-binding</keyword>
<keyword evidence="8" id="KW-1185">Reference proteome</keyword>
<evidence type="ECO:0000256" key="4">
    <source>
        <dbReference type="SAM" id="MobiDB-lite"/>
    </source>
</evidence>
<gene>
    <name evidence="7" type="ORF">ACFQ2V_14800</name>
</gene>
<dbReference type="PANTHER" id="PTHR30136:SF24">
    <property type="entry name" value="HTH-TYPE TRANSCRIPTIONAL REPRESSOR ALLR"/>
    <property type="match status" value="1"/>
</dbReference>
<evidence type="ECO:0000313" key="8">
    <source>
        <dbReference type="Proteomes" id="UP001597046"/>
    </source>
</evidence>
<evidence type="ECO:0000256" key="3">
    <source>
        <dbReference type="ARBA" id="ARBA00023163"/>
    </source>
</evidence>
<dbReference type="Proteomes" id="UP001597046">
    <property type="component" value="Unassembled WGS sequence"/>
</dbReference>
<dbReference type="Pfam" id="PF09339">
    <property type="entry name" value="HTH_IclR"/>
    <property type="match status" value="1"/>
</dbReference>
<evidence type="ECO:0000259" key="5">
    <source>
        <dbReference type="PROSITE" id="PS51077"/>
    </source>
</evidence>
<dbReference type="SMART" id="SM00346">
    <property type="entry name" value="HTH_ICLR"/>
    <property type="match status" value="1"/>
</dbReference>
<organism evidence="7 8">
    <name type="scientific">Terrabacter terrigena</name>
    <dbReference type="NCBI Taxonomy" id="574718"/>
    <lineage>
        <taxon>Bacteria</taxon>
        <taxon>Bacillati</taxon>
        <taxon>Actinomycetota</taxon>
        <taxon>Actinomycetes</taxon>
        <taxon>Micrococcales</taxon>
        <taxon>Intrasporangiaceae</taxon>
        <taxon>Terrabacter</taxon>
    </lineage>
</organism>
<dbReference type="InterPro" id="IPR036390">
    <property type="entry name" value="WH_DNA-bd_sf"/>
</dbReference>
<dbReference type="Gene3D" id="3.30.450.40">
    <property type="match status" value="1"/>
</dbReference>
<dbReference type="RefSeq" id="WP_386053612.1">
    <property type="nucleotide sequence ID" value="NZ_JBHTKH010000009.1"/>
</dbReference>
<dbReference type="SUPFAM" id="SSF55781">
    <property type="entry name" value="GAF domain-like"/>
    <property type="match status" value="1"/>
</dbReference>
<dbReference type="InterPro" id="IPR014757">
    <property type="entry name" value="Tscrpt_reg_IclR_C"/>
</dbReference>
<dbReference type="EMBL" id="JBHTKH010000009">
    <property type="protein sequence ID" value="MFD1055581.1"/>
    <property type="molecule type" value="Genomic_DNA"/>
</dbReference>
<evidence type="ECO:0000313" key="7">
    <source>
        <dbReference type="EMBL" id="MFD1055581.1"/>
    </source>
</evidence>
<dbReference type="InterPro" id="IPR029016">
    <property type="entry name" value="GAF-like_dom_sf"/>
</dbReference>
<dbReference type="InterPro" id="IPR036388">
    <property type="entry name" value="WH-like_DNA-bd_sf"/>
</dbReference>
<dbReference type="PROSITE" id="PS51077">
    <property type="entry name" value="HTH_ICLR"/>
    <property type="match status" value="1"/>
</dbReference>
<name>A0ABW3MYB7_9MICO</name>